<dbReference type="PROSITE" id="PS00588">
    <property type="entry name" value="FLAGELLA_BB_ROD"/>
    <property type="match status" value="1"/>
</dbReference>
<dbReference type="EMBL" id="CP002048">
    <property type="protein sequence ID" value="ADI03015.1"/>
    <property type="molecule type" value="Genomic_DNA"/>
</dbReference>
<dbReference type="AlphaFoldDB" id="D7CJR0"/>
<dbReference type="Proteomes" id="UP000000378">
    <property type="component" value="Chromosome"/>
</dbReference>
<evidence type="ECO:0000259" key="4">
    <source>
        <dbReference type="Pfam" id="PF06429"/>
    </source>
</evidence>
<comment type="similarity">
    <text evidence="1 2">Belongs to the flagella basal body rod proteins family.</text>
</comment>
<feature type="domain" description="Flagellar basal-body/hook protein C-terminal" evidence="4">
    <location>
        <begin position="208"/>
        <end position="251"/>
    </location>
</feature>
<dbReference type="InterPro" id="IPR019776">
    <property type="entry name" value="Flagellar_basal_body_rod_CS"/>
</dbReference>
<dbReference type="SUPFAM" id="SSF117143">
    <property type="entry name" value="Flagellar hook protein flgE"/>
    <property type="match status" value="1"/>
</dbReference>
<evidence type="ECO:0000259" key="5">
    <source>
        <dbReference type="Pfam" id="PF22692"/>
    </source>
</evidence>
<feature type="domain" description="Flagellar basal body rod protein N-terminal" evidence="3">
    <location>
        <begin position="5"/>
        <end position="35"/>
    </location>
</feature>
<dbReference type="eggNOG" id="COG4786">
    <property type="taxonomic scope" value="Bacteria"/>
</dbReference>
<evidence type="ECO:0000256" key="2">
    <source>
        <dbReference type="RuleBase" id="RU362116"/>
    </source>
</evidence>
<dbReference type="RefSeq" id="WP_013176417.1">
    <property type="nucleotide sequence ID" value="NC_014220.1"/>
</dbReference>
<dbReference type="STRING" id="643648.Slip_2274"/>
<dbReference type="Pfam" id="PF22692">
    <property type="entry name" value="LlgE_F_G_D1"/>
    <property type="match status" value="1"/>
</dbReference>
<dbReference type="PANTHER" id="PTHR30435">
    <property type="entry name" value="FLAGELLAR PROTEIN"/>
    <property type="match status" value="1"/>
</dbReference>
<dbReference type="KEGG" id="slp:Slip_2274"/>
<dbReference type="GO" id="GO:0030694">
    <property type="term" value="C:bacterial-type flagellum basal body, rod"/>
    <property type="evidence" value="ECO:0007669"/>
    <property type="project" value="InterPro"/>
</dbReference>
<keyword evidence="7" id="KW-1185">Reference proteome</keyword>
<dbReference type="PANTHER" id="PTHR30435:SF19">
    <property type="entry name" value="FLAGELLAR BASAL-BODY ROD PROTEIN FLGG"/>
    <property type="match status" value="1"/>
</dbReference>
<dbReference type="InterPro" id="IPR012836">
    <property type="entry name" value="FlgF"/>
</dbReference>
<keyword evidence="2" id="KW-0975">Bacterial flagellum</keyword>
<dbReference type="InterPro" id="IPR010930">
    <property type="entry name" value="Flg_bb/hook_C_dom"/>
</dbReference>
<feature type="domain" description="Flagellar hook protein FlgE/F/G-like D1" evidence="5">
    <location>
        <begin position="101"/>
        <end position="162"/>
    </location>
</feature>
<reference evidence="6 7" key="2">
    <citation type="journal article" date="2010" name="Stand. Genomic Sci.">
        <title>Complete genome sequence of Syntrophothermus lipocalidus type strain (TGB-C1).</title>
        <authorList>
            <person name="Djao O.D."/>
            <person name="Zhang X."/>
            <person name="Lucas S."/>
            <person name="Lapidus A."/>
            <person name="Del Rio T.G."/>
            <person name="Nolan M."/>
            <person name="Tice H."/>
            <person name="Cheng J.F."/>
            <person name="Han C."/>
            <person name="Tapia R."/>
            <person name="Goodwin L."/>
            <person name="Pitluck S."/>
            <person name="Liolios K."/>
            <person name="Ivanova N."/>
            <person name="Mavromatis K."/>
            <person name="Mikhailova N."/>
            <person name="Ovchinnikova G."/>
            <person name="Pati A."/>
            <person name="Brambilla E."/>
            <person name="Chen A."/>
            <person name="Palaniappan K."/>
            <person name="Land M."/>
            <person name="Hauser L."/>
            <person name="Chang Y.J."/>
            <person name="Jeffries C.D."/>
            <person name="Rohde M."/>
            <person name="Sikorski J."/>
            <person name="Spring S."/>
            <person name="Goker M."/>
            <person name="Detter J.C."/>
            <person name="Woyke T."/>
            <person name="Bristow J."/>
            <person name="Eisen J.A."/>
            <person name="Markowitz V."/>
            <person name="Hugenholtz P."/>
            <person name="Kyrpides N.C."/>
            <person name="Klenk H.P."/>
        </authorList>
    </citation>
    <scope>NUCLEOTIDE SEQUENCE [LARGE SCALE GENOMIC DNA]</scope>
    <source>
        <strain evidence="7">DSM 12680 / TGB-C1</strain>
    </source>
</reference>
<dbReference type="Pfam" id="PF06429">
    <property type="entry name" value="Flg_bbr_C"/>
    <property type="match status" value="1"/>
</dbReference>
<dbReference type="NCBIfam" id="TIGR03506">
    <property type="entry name" value="FlgEFG_subfam"/>
    <property type="match status" value="1"/>
</dbReference>
<dbReference type="InterPro" id="IPR037925">
    <property type="entry name" value="FlgE/F/G-like"/>
</dbReference>
<sequence>MIRGLYTACSGMLLQLAKQDVIANNLANASTPGFKKDLAVCTAFPDMMINRLGEVKVVAGKEEPIPPVAIGRLGTGAAIQTISTDFSAGAVQKTDNPLDLAIAGDGFFVIQTPQGEKYTRNGSFRIGDDGILTTAQGYPVLGRSGPINIGDQTFTIDEKGNLLVGDEVLDTLRVVRFENNSELVKTGDDLFTNPSGTPVDVEDGQVIQGYLELSNVVAVKEMVELISVLRAYEANQKVVQAHDQTLDAAINRVGAV</sequence>
<organism evidence="6 7">
    <name type="scientific">Syntrophothermus lipocalidus (strain DSM 12680 / TGB-C1)</name>
    <dbReference type="NCBI Taxonomy" id="643648"/>
    <lineage>
        <taxon>Bacteria</taxon>
        <taxon>Bacillati</taxon>
        <taxon>Bacillota</taxon>
        <taxon>Clostridia</taxon>
        <taxon>Eubacteriales</taxon>
        <taxon>Syntrophomonadaceae</taxon>
        <taxon>Syntrophothermus</taxon>
    </lineage>
</organism>
<name>D7CJR0_SYNLT</name>
<evidence type="ECO:0000313" key="7">
    <source>
        <dbReference type="Proteomes" id="UP000000378"/>
    </source>
</evidence>
<dbReference type="OrthoDB" id="9800375at2"/>
<dbReference type="HOGENOM" id="CLU_013687_0_0_9"/>
<keyword evidence="6" id="KW-0969">Cilium</keyword>
<gene>
    <name evidence="6" type="ordered locus">Slip_2274</name>
</gene>
<evidence type="ECO:0000256" key="1">
    <source>
        <dbReference type="ARBA" id="ARBA00009677"/>
    </source>
</evidence>
<dbReference type="InterPro" id="IPR053967">
    <property type="entry name" value="LlgE_F_G-like_D1"/>
</dbReference>
<dbReference type="NCBIfam" id="TIGR02490">
    <property type="entry name" value="flgF"/>
    <property type="match status" value="1"/>
</dbReference>
<reference evidence="7" key="1">
    <citation type="journal article" date="2010" name="Stand. Genomic Sci.">
        <title>Complete genome sequence of Syntrophothermus lipocalidus type strain (TGB-C1T).</title>
        <authorList>
            <consortium name="US DOE Joint Genome Institute (JGI-PGF)"/>
            <person name="Djao O."/>
            <person name="Zhang X."/>
            <person name="Lucas S."/>
            <person name="Lapidus A."/>
            <person name="Glavina Del Rio T."/>
            <person name="Nolan M."/>
            <person name="Tice H."/>
            <person name="Cheng J."/>
            <person name="Han C."/>
            <person name="Tapia R."/>
            <person name="Goodwin L."/>
            <person name="Pitluck S."/>
            <person name="Liolios K."/>
            <person name="Ivanova N."/>
            <person name="Mavromatis K."/>
            <person name="Mikhailova N."/>
            <person name="Ovchinnikova G."/>
            <person name="Pati A."/>
            <person name="Brambilla E."/>
            <person name="Chen A."/>
            <person name="Palaniappan K."/>
            <person name="Land M."/>
            <person name="Hauser L."/>
            <person name="Chang Y."/>
            <person name="Jeffries C."/>
            <person name="Rohde M."/>
            <person name="Sikorski J."/>
            <person name="Spring S."/>
            <person name="Goker M."/>
            <person name="Detter J."/>
            <person name="Woyke T."/>
            <person name="Bristow J."/>
            <person name="Eisen J."/>
            <person name="Markowitz V."/>
            <person name="Hugenholtz P."/>
            <person name="Kyrpides N."/>
            <person name="Klenk H."/>
        </authorList>
    </citation>
    <scope>NUCLEOTIDE SEQUENCE [LARGE SCALE GENOMIC DNA]</scope>
    <source>
        <strain evidence="7">DSM 12680 / TGB-C1</strain>
    </source>
</reference>
<accession>D7CJR0</accession>
<dbReference type="InterPro" id="IPR020013">
    <property type="entry name" value="Flagellar_FlgE/F/G"/>
</dbReference>
<evidence type="ECO:0000259" key="3">
    <source>
        <dbReference type="Pfam" id="PF00460"/>
    </source>
</evidence>
<evidence type="ECO:0000313" key="6">
    <source>
        <dbReference type="EMBL" id="ADI03015.1"/>
    </source>
</evidence>
<keyword evidence="6" id="KW-0966">Cell projection</keyword>
<keyword evidence="6" id="KW-0282">Flagellum</keyword>
<comment type="subcellular location">
    <subcellularLocation>
        <location evidence="2">Bacterial flagellum basal body</location>
    </subcellularLocation>
</comment>
<dbReference type="InterPro" id="IPR001444">
    <property type="entry name" value="Flag_bb_rod_N"/>
</dbReference>
<protein>
    <submittedName>
        <fullName evidence="6">Flagellar basal-body rod protein FlgF</fullName>
    </submittedName>
</protein>
<dbReference type="GO" id="GO:0071978">
    <property type="term" value="P:bacterial-type flagellum-dependent swarming motility"/>
    <property type="evidence" value="ECO:0007669"/>
    <property type="project" value="TreeGrafter"/>
</dbReference>
<dbReference type="Pfam" id="PF00460">
    <property type="entry name" value="Flg_bb_rod"/>
    <property type="match status" value="1"/>
</dbReference>
<proteinExistence type="inferred from homology"/>